<sequence>MVFLLLGLFLGMLGVLLLLLGVVFVSTGFGGTVGWMTRPNRNPREWPEVSARVVGHSAYPTPYRGHRPLNPRYTSGSCLVEAPWQGQLIRAFVFPRALRNLTGYGTAEQIRKQAEQALPVGSSLQIRIDPNDLPQGSWVVAEASDCAPTHVHNAGASLGLGLLGVVSGTAGLGLLGLAFVVGRSAP</sequence>
<dbReference type="RefSeq" id="WP_119762496.1">
    <property type="nucleotide sequence ID" value="NZ_QYUJ01000014.1"/>
</dbReference>
<dbReference type="Proteomes" id="UP000286287">
    <property type="component" value="Unassembled WGS sequence"/>
</dbReference>
<organism evidence="2 3">
    <name type="scientific">Deinococcus cavernae</name>
    <dbReference type="NCBI Taxonomy" id="2320857"/>
    <lineage>
        <taxon>Bacteria</taxon>
        <taxon>Thermotogati</taxon>
        <taxon>Deinococcota</taxon>
        <taxon>Deinococci</taxon>
        <taxon>Deinococcales</taxon>
        <taxon>Deinococcaceae</taxon>
        <taxon>Deinococcus</taxon>
    </lineage>
</organism>
<feature type="transmembrane region" description="Helical" evidence="1">
    <location>
        <begin position="158"/>
        <end position="181"/>
    </location>
</feature>
<evidence type="ECO:0000313" key="3">
    <source>
        <dbReference type="Proteomes" id="UP000286287"/>
    </source>
</evidence>
<comment type="caution">
    <text evidence="2">The sequence shown here is derived from an EMBL/GenBank/DDBJ whole genome shotgun (WGS) entry which is preliminary data.</text>
</comment>
<evidence type="ECO:0000256" key="1">
    <source>
        <dbReference type="SAM" id="Phobius"/>
    </source>
</evidence>
<keyword evidence="1" id="KW-1133">Transmembrane helix</keyword>
<keyword evidence="1" id="KW-0472">Membrane</keyword>
<proteinExistence type="predicted"/>
<dbReference type="AlphaFoldDB" id="A0A418V5P3"/>
<protein>
    <recommendedName>
        <fullName evidence="4">DUF3592 domain-containing protein</fullName>
    </recommendedName>
</protein>
<keyword evidence="1" id="KW-0812">Transmembrane</keyword>
<evidence type="ECO:0008006" key="4">
    <source>
        <dbReference type="Google" id="ProtNLM"/>
    </source>
</evidence>
<evidence type="ECO:0000313" key="2">
    <source>
        <dbReference type="EMBL" id="RJF71379.1"/>
    </source>
</evidence>
<reference evidence="2 3" key="1">
    <citation type="submission" date="2018-09" db="EMBL/GenBank/DDBJ databases">
        <authorList>
            <person name="Zhu H."/>
        </authorList>
    </citation>
    <scope>NUCLEOTIDE SEQUENCE [LARGE SCALE GENOMIC DNA]</scope>
    <source>
        <strain evidence="2 3">K2S05-167</strain>
    </source>
</reference>
<accession>A0A418V5P3</accession>
<gene>
    <name evidence="2" type="ORF">D3875_07145</name>
</gene>
<dbReference type="EMBL" id="QYUJ01000014">
    <property type="protein sequence ID" value="RJF71379.1"/>
    <property type="molecule type" value="Genomic_DNA"/>
</dbReference>
<keyword evidence="3" id="KW-1185">Reference proteome</keyword>
<name>A0A418V5P3_9DEIO</name>